<dbReference type="GO" id="GO:0008270">
    <property type="term" value="F:zinc ion binding"/>
    <property type="evidence" value="ECO:0007669"/>
    <property type="project" value="InterPro"/>
</dbReference>
<dbReference type="InterPro" id="IPR027417">
    <property type="entry name" value="P-loop_NTPase"/>
</dbReference>
<evidence type="ECO:0000256" key="7">
    <source>
        <dbReference type="ARBA" id="ARBA00022971"/>
    </source>
</evidence>
<dbReference type="InterPro" id="IPR006171">
    <property type="entry name" value="TOPRIM_dom"/>
</dbReference>
<keyword evidence="13" id="KW-1185">Reference proteome</keyword>
<dbReference type="InterPro" id="IPR034154">
    <property type="entry name" value="TOPRIM_DnaG/twinkle"/>
</dbReference>
<comment type="caution">
    <text evidence="12">The sequence shown here is derived from an EMBL/GenBank/DDBJ whole genome shotgun (WGS) entry which is preliminary data.</text>
</comment>
<keyword evidence="4" id="KW-0808">Transferase</keyword>
<dbReference type="InterPro" id="IPR036977">
    <property type="entry name" value="DNA_primase_Znf_CHC2"/>
</dbReference>
<evidence type="ECO:0000256" key="5">
    <source>
        <dbReference type="ARBA" id="ARBA00022695"/>
    </source>
</evidence>
<organism evidence="12 13">
    <name type="scientific">Rickettsia tamurae subsp. buchneri</name>
    <dbReference type="NCBI Taxonomy" id="1462938"/>
    <lineage>
        <taxon>Bacteria</taxon>
        <taxon>Pseudomonadati</taxon>
        <taxon>Pseudomonadota</taxon>
        <taxon>Alphaproteobacteria</taxon>
        <taxon>Rickettsiales</taxon>
        <taxon>Rickettsiaceae</taxon>
        <taxon>Rickettsieae</taxon>
        <taxon>Rickettsia</taxon>
        <taxon>spotted fever group</taxon>
    </lineage>
</organism>
<evidence type="ECO:0000256" key="3">
    <source>
        <dbReference type="ARBA" id="ARBA00022515"/>
    </source>
</evidence>
<sequence>MQSNARLNNSKIMAIQFARIEIVSRSKGGNACCKAAYNARIKIKDELTNIKYDFTKRGDNVYHTVLLPNYVDQKFKDPKILMNEVEKSEKRKNSQLLKDVVIALPDDKELALEDRLAITHEIIDEMGWVKNGLGAQVDIHKPHKGERNWHAHVLVTTRRFTKDGKNLGAKAVDLNPQFKKTAAGKAFIIPEEEIIHEKAKEVINRYFEKLGLDNRVDALGAVPQEHIGPVRMRSLINKVAASNELVKDANLKIIKEANGLLDHITKYQAIFSKKDVQQAIQKVEDETIQEQVIVQVMRSPRLVKLYHQDGKATNYYTTTEVRAEELRLLRVADKVNQQANYDNIYAFKSNIENLTNVSELQREALKTILVTDKGIRILRGRAGTGKSHVLGIAYQLATSRRQNVIGLAPTHKAVTELKDKGYEQCHTVKGFLFKLYNSRINLPRNSLLVVDEAGMVGTSDYLELFKVARKYNCQIILAGDERQLTSIERSGMFEVFTSKFGSYVLSDIRRQSQAWGRQMAMCFAEGDIVGGVQLLARHQGLKFNGILQQSIDRLVNDWSNSQFPVEERLIITVGNKEVASLNLEIRKLLKEQKVLTGTEYRATAFDVQLNKEISEEYMKGDRIIFKTSNKELQTKNGEFASLIAVSQNKFIAKTDKGQTIIFNPQDINFKHGYASTVYKAQGASIKDVYVLHNLAGNSRSSYVEMTRHVEKVGLYANMDATKGAVGLISQLNRINDKSASIDFCTQEDLIPEKNNKQQGFLEKASSWLKSLTINIGDRLHLNQQYYQIENNIEPTAKVEEVLTQTAATLKNTDAIAINDNNQQAGKIREVAVDKIAVGQQEIPKIKNDLKANSLDSSTNPSTLTYNSYSHKKYLNELSRKQEMTDLKRQLFLRVERVAYSLLGSPNKYLSNNHTLRWGENGKIVMKITGSKAGIWHDFSNDTGGDLFTLVQRENNCSFIQAKEYLQDMVGMVNNYQNKATWLKDLAADEFYQKAKTHDQKEQYVEEAKIKYAQDLYDKSNSIKYSPPNNITRKYLSEHRSIETILTKYQLRQDLRTNMMWDNTSKQHYPALIAFARDTEGKITGGQSIYLHKETAAKADIAVNKRSFGKITGSFVAVQQSNEQNNNITIIAEGVETALSLQEAGLKGNILCSLGVSNIKNYQPKANERIIIAADNDGQEAPSLKAVNNAKKTLEQQGAIVSMIMPKEHGDFNDVLKTQGKEAVRELLTPEIKKLALGHKNNQIKSIELELLKSTNTNVLQNFQNEIKALERFTTTENLTTALQIYKDQGMVAFITYSNKTCSTAIGQKITTDLQTMKNKFNPNYNLGNVKFSDIVIHDFKGTSHTIPEDYLAAIGEDKQVMQYLSPKSNIAEQIKNELNCFEKKHIQLSMKW</sequence>
<keyword evidence="6" id="KW-0235">DNA replication</keyword>
<dbReference type="SUPFAM" id="SSF52540">
    <property type="entry name" value="P-loop containing nucleoside triphosphate hydrolases"/>
    <property type="match status" value="2"/>
</dbReference>
<keyword evidence="5" id="KW-0548">Nucleotidyltransferase</keyword>
<feature type="domain" description="MobA/MobL protein" evidence="9">
    <location>
        <begin position="31"/>
        <end position="228"/>
    </location>
</feature>
<evidence type="ECO:0000313" key="13">
    <source>
        <dbReference type="Proteomes" id="UP000027161"/>
    </source>
</evidence>
<evidence type="ECO:0000259" key="10">
    <source>
        <dbReference type="Pfam" id="PF13362"/>
    </source>
</evidence>
<evidence type="ECO:0000256" key="4">
    <source>
        <dbReference type="ARBA" id="ARBA00022679"/>
    </source>
</evidence>
<dbReference type="Pfam" id="PF03389">
    <property type="entry name" value="MobA_MobL"/>
    <property type="match status" value="1"/>
</dbReference>
<dbReference type="Gene3D" id="3.40.50.300">
    <property type="entry name" value="P-loop containing nucleotide triphosphate hydrolases"/>
    <property type="match status" value="2"/>
</dbReference>
<dbReference type="GO" id="GO:1990077">
    <property type="term" value="C:primosome complex"/>
    <property type="evidence" value="ECO:0007669"/>
    <property type="project" value="UniProtKB-KW"/>
</dbReference>
<comment type="similarity">
    <text evidence="1">Belongs to the MobA/MobL family.</text>
</comment>
<dbReference type="GO" id="GO:0016779">
    <property type="term" value="F:nucleotidyltransferase activity"/>
    <property type="evidence" value="ECO:0007669"/>
    <property type="project" value="UniProtKB-KW"/>
</dbReference>
<dbReference type="GO" id="GO:0000428">
    <property type="term" value="C:DNA-directed RNA polymerase complex"/>
    <property type="evidence" value="ECO:0007669"/>
    <property type="project" value="UniProtKB-KW"/>
</dbReference>
<dbReference type="InterPro" id="IPR055570">
    <property type="entry name" value="DUF7146"/>
</dbReference>
<evidence type="ECO:0000259" key="9">
    <source>
        <dbReference type="Pfam" id="PF03389"/>
    </source>
</evidence>
<dbReference type="Gene3D" id="3.30.930.30">
    <property type="match status" value="1"/>
</dbReference>
<evidence type="ECO:0000256" key="2">
    <source>
        <dbReference type="ARBA" id="ARBA00022478"/>
    </source>
</evidence>
<feature type="domain" description="Toprim" evidence="10">
    <location>
        <begin position="1129"/>
        <end position="1221"/>
    </location>
</feature>
<evidence type="ECO:0000313" key="12">
    <source>
        <dbReference type="EMBL" id="KDO03561.1"/>
    </source>
</evidence>
<evidence type="ECO:0000256" key="1">
    <source>
        <dbReference type="ARBA" id="ARBA00010873"/>
    </source>
</evidence>
<evidence type="ECO:0000256" key="8">
    <source>
        <dbReference type="ARBA" id="ARBA00023163"/>
    </source>
</evidence>
<dbReference type="Proteomes" id="UP000027161">
    <property type="component" value="Unassembled WGS sequence"/>
</dbReference>
<evidence type="ECO:0000256" key="6">
    <source>
        <dbReference type="ARBA" id="ARBA00022705"/>
    </source>
</evidence>
<dbReference type="InterPro" id="IPR005053">
    <property type="entry name" value="MobA_MobL"/>
</dbReference>
<dbReference type="Gene3D" id="3.40.1360.10">
    <property type="match status" value="1"/>
</dbReference>
<protein>
    <submittedName>
        <fullName evidence="12">Multifunctional conjugation protein TraI</fullName>
    </submittedName>
</protein>
<keyword evidence="2" id="KW-0240">DNA-directed RNA polymerase</keyword>
<dbReference type="Pfam" id="PF13604">
    <property type="entry name" value="AAA_30"/>
    <property type="match status" value="1"/>
</dbReference>
<keyword evidence="8" id="KW-0804">Transcription</keyword>
<dbReference type="Pfam" id="PF23639">
    <property type="entry name" value="DUF7146"/>
    <property type="match status" value="1"/>
</dbReference>
<proteinExistence type="inferred from homology"/>
<dbReference type="EMBL" id="JFKF01000025">
    <property type="protein sequence ID" value="KDO03561.1"/>
    <property type="molecule type" value="Genomic_DNA"/>
</dbReference>
<dbReference type="Gene3D" id="2.30.30.940">
    <property type="match status" value="1"/>
</dbReference>
<feature type="domain" description="DUF7146" evidence="11">
    <location>
        <begin position="1008"/>
        <end position="1115"/>
    </location>
</feature>
<gene>
    <name evidence="12" type="primary">traI_1</name>
    <name evidence="12" type="ORF">REISMN_01130</name>
</gene>
<dbReference type="CDD" id="cd01029">
    <property type="entry name" value="TOPRIM_primases"/>
    <property type="match status" value="1"/>
</dbReference>
<dbReference type="GO" id="GO:0003677">
    <property type="term" value="F:DNA binding"/>
    <property type="evidence" value="ECO:0007669"/>
    <property type="project" value="InterPro"/>
</dbReference>
<evidence type="ECO:0000259" key="11">
    <source>
        <dbReference type="Pfam" id="PF23639"/>
    </source>
</evidence>
<accession>A0A8E1C0J5</accession>
<dbReference type="SUPFAM" id="SSF57783">
    <property type="entry name" value="Zinc beta-ribbon"/>
    <property type="match status" value="1"/>
</dbReference>
<dbReference type="GO" id="GO:0006269">
    <property type="term" value="P:DNA replication, synthesis of primer"/>
    <property type="evidence" value="ECO:0007669"/>
    <property type="project" value="UniProtKB-KW"/>
</dbReference>
<keyword evidence="7" id="KW-0184">Conjugation</keyword>
<keyword evidence="3" id="KW-0639">Primosome</keyword>
<dbReference type="Gene3D" id="3.90.580.10">
    <property type="entry name" value="Zinc finger, CHC2-type domain"/>
    <property type="match status" value="1"/>
</dbReference>
<dbReference type="Pfam" id="PF13362">
    <property type="entry name" value="Toprim_3"/>
    <property type="match status" value="1"/>
</dbReference>
<reference evidence="12 13" key="1">
    <citation type="submission" date="2014-02" db="EMBL/GenBank/DDBJ databases">
        <title>Draft genome sequence of Rickettsia buchneri sp. nov. ISO7T.</title>
        <authorList>
            <person name="Felsheim R.F."/>
            <person name="Kurtti T.J."/>
            <person name="Munderloh U.G."/>
        </authorList>
    </citation>
    <scope>NUCLEOTIDE SEQUENCE [LARGE SCALE GENOMIC DNA]</scope>
    <source>
        <strain evidence="12 13">ISO7</strain>
    </source>
</reference>
<name>A0A8E1C0J5_9RICK</name>